<comment type="similarity">
    <text evidence="12">Belongs to the cytochrome b561 family.</text>
</comment>
<reference evidence="15" key="1">
    <citation type="journal article" date="2010" name="Int. J. Syst. Evol. Microbiol.">
        <title>Porticoccus litoralis gen. nov., sp. nov., a gammaproteobacterium isolated from the Yellow Sea.</title>
        <authorList>
            <person name="Oh H.M."/>
            <person name="Kim H."/>
            <person name="Kim K.M."/>
            <person name="Min G.S."/>
            <person name="Cho J.C."/>
        </authorList>
    </citation>
    <scope>NUCLEOTIDE SEQUENCE</scope>
    <source>
        <strain evidence="15">DSM 25064</strain>
    </source>
</reference>
<keyword evidence="10" id="KW-0408">Iron</keyword>
<dbReference type="Proteomes" id="UP001178354">
    <property type="component" value="Unassembled WGS sequence"/>
</dbReference>
<keyword evidence="5" id="KW-0349">Heme</keyword>
<keyword evidence="8" id="KW-0249">Electron transport</keyword>
<dbReference type="RefSeq" id="WP_305170991.1">
    <property type="nucleotide sequence ID" value="NZ_JAUUUU010000006.1"/>
</dbReference>
<comment type="caution">
    <text evidence="15">The sequence shown here is derived from an EMBL/GenBank/DDBJ whole genome shotgun (WGS) entry which is preliminary data.</text>
</comment>
<evidence type="ECO:0000256" key="8">
    <source>
        <dbReference type="ARBA" id="ARBA00022982"/>
    </source>
</evidence>
<evidence type="ECO:0000256" key="2">
    <source>
        <dbReference type="ARBA" id="ARBA00004651"/>
    </source>
</evidence>
<dbReference type="GO" id="GO:0046872">
    <property type="term" value="F:metal ion binding"/>
    <property type="evidence" value="ECO:0007669"/>
    <property type="project" value="UniProtKB-KW"/>
</dbReference>
<evidence type="ECO:0000256" key="6">
    <source>
        <dbReference type="ARBA" id="ARBA00022692"/>
    </source>
</evidence>
<dbReference type="SUPFAM" id="SSF81342">
    <property type="entry name" value="Transmembrane di-heme cytochromes"/>
    <property type="match status" value="1"/>
</dbReference>
<sequence>MFVMLVLGWLVLSGEGKDILFFGLSLPPLIAENKEVAGIFKEIHEIFGITGYVLIAIHAVAALVHHYVLKDNTLLRILPGKH</sequence>
<dbReference type="GO" id="GO:0009055">
    <property type="term" value="F:electron transfer activity"/>
    <property type="evidence" value="ECO:0007669"/>
    <property type="project" value="InterPro"/>
</dbReference>
<gene>
    <name evidence="15" type="ORF">Q8A57_10130</name>
</gene>
<dbReference type="EMBL" id="JAUUUU010000006">
    <property type="protein sequence ID" value="MDP1521328.1"/>
    <property type="molecule type" value="Genomic_DNA"/>
</dbReference>
<dbReference type="AlphaFoldDB" id="A0AAW8B4N8"/>
<dbReference type="PANTHER" id="PTHR30529">
    <property type="entry name" value="CYTOCHROME B561"/>
    <property type="match status" value="1"/>
</dbReference>
<dbReference type="Pfam" id="PF01292">
    <property type="entry name" value="Ni_hydr_CYTB"/>
    <property type="match status" value="1"/>
</dbReference>
<dbReference type="InterPro" id="IPR011577">
    <property type="entry name" value="Cyt_b561_bac/Ni-Hgenase"/>
</dbReference>
<keyword evidence="3" id="KW-0813">Transport</keyword>
<evidence type="ECO:0000256" key="11">
    <source>
        <dbReference type="ARBA" id="ARBA00023136"/>
    </source>
</evidence>
<keyword evidence="11 13" id="KW-0472">Membrane</keyword>
<evidence type="ECO:0000256" key="9">
    <source>
        <dbReference type="ARBA" id="ARBA00022989"/>
    </source>
</evidence>
<dbReference type="InterPro" id="IPR016174">
    <property type="entry name" value="Di-haem_cyt_TM"/>
</dbReference>
<evidence type="ECO:0000313" key="16">
    <source>
        <dbReference type="Proteomes" id="UP001178354"/>
    </source>
</evidence>
<accession>A0AAW8B4N8</accession>
<keyword evidence="16" id="KW-1185">Reference proteome</keyword>
<evidence type="ECO:0000256" key="7">
    <source>
        <dbReference type="ARBA" id="ARBA00022723"/>
    </source>
</evidence>
<evidence type="ECO:0000256" key="3">
    <source>
        <dbReference type="ARBA" id="ARBA00022448"/>
    </source>
</evidence>
<dbReference type="GO" id="GO:0022904">
    <property type="term" value="P:respiratory electron transport chain"/>
    <property type="evidence" value="ECO:0007669"/>
    <property type="project" value="InterPro"/>
</dbReference>
<keyword evidence="6 13" id="KW-0812">Transmembrane</keyword>
<dbReference type="GO" id="GO:0005886">
    <property type="term" value="C:plasma membrane"/>
    <property type="evidence" value="ECO:0007669"/>
    <property type="project" value="UniProtKB-SubCell"/>
</dbReference>
<reference evidence="15" key="2">
    <citation type="submission" date="2023-08" db="EMBL/GenBank/DDBJ databases">
        <authorList>
            <person name="Luo J."/>
        </authorList>
    </citation>
    <scope>NUCLEOTIDE SEQUENCE</scope>
    <source>
        <strain evidence="15">DSM 25064</strain>
    </source>
</reference>
<evidence type="ECO:0000256" key="4">
    <source>
        <dbReference type="ARBA" id="ARBA00022475"/>
    </source>
</evidence>
<keyword evidence="9 13" id="KW-1133">Transmembrane helix</keyword>
<dbReference type="InterPro" id="IPR052168">
    <property type="entry name" value="Cytochrome_b561_oxidase"/>
</dbReference>
<evidence type="ECO:0000259" key="14">
    <source>
        <dbReference type="Pfam" id="PF01292"/>
    </source>
</evidence>
<evidence type="ECO:0000256" key="12">
    <source>
        <dbReference type="ARBA" id="ARBA00037975"/>
    </source>
</evidence>
<proteinExistence type="inferred from homology"/>
<evidence type="ECO:0000256" key="5">
    <source>
        <dbReference type="ARBA" id="ARBA00022617"/>
    </source>
</evidence>
<name>A0AAW8B4N8_9GAMM</name>
<evidence type="ECO:0000256" key="13">
    <source>
        <dbReference type="SAM" id="Phobius"/>
    </source>
</evidence>
<protein>
    <submittedName>
        <fullName evidence="15">Cytochrome b/b6 domain-containing protein</fullName>
    </submittedName>
</protein>
<organism evidence="15 16">
    <name type="scientific">Porticoccus litoralis</name>
    <dbReference type="NCBI Taxonomy" id="434086"/>
    <lineage>
        <taxon>Bacteria</taxon>
        <taxon>Pseudomonadati</taxon>
        <taxon>Pseudomonadota</taxon>
        <taxon>Gammaproteobacteria</taxon>
        <taxon>Cellvibrionales</taxon>
        <taxon>Porticoccaceae</taxon>
        <taxon>Porticoccus</taxon>
    </lineage>
</organism>
<evidence type="ECO:0000256" key="1">
    <source>
        <dbReference type="ARBA" id="ARBA00001970"/>
    </source>
</evidence>
<keyword evidence="7" id="KW-0479">Metal-binding</keyword>
<evidence type="ECO:0000313" key="15">
    <source>
        <dbReference type="EMBL" id="MDP1521328.1"/>
    </source>
</evidence>
<keyword evidence="4" id="KW-1003">Cell membrane</keyword>
<dbReference type="GO" id="GO:0020037">
    <property type="term" value="F:heme binding"/>
    <property type="evidence" value="ECO:0007669"/>
    <property type="project" value="TreeGrafter"/>
</dbReference>
<comment type="subcellular location">
    <subcellularLocation>
        <location evidence="2">Cell membrane</location>
        <topology evidence="2">Multi-pass membrane protein</topology>
    </subcellularLocation>
</comment>
<comment type="cofactor">
    <cofactor evidence="1">
        <name>heme b</name>
        <dbReference type="ChEBI" id="CHEBI:60344"/>
    </cofactor>
</comment>
<evidence type="ECO:0000256" key="10">
    <source>
        <dbReference type="ARBA" id="ARBA00023004"/>
    </source>
</evidence>
<feature type="domain" description="Cytochrome b561 bacterial/Ni-hydrogenase" evidence="14">
    <location>
        <begin position="1"/>
        <end position="80"/>
    </location>
</feature>
<feature type="transmembrane region" description="Helical" evidence="13">
    <location>
        <begin position="46"/>
        <end position="69"/>
    </location>
</feature>
<dbReference type="PANTHER" id="PTHR30529:SF3">
    <property type="entry name" value="CYTOCHROME B561 HOMOLOG 1"/>
    <property type="match status" value="1"/>
</dbReference>